<comment type="caution">
    <text evidence="2">The sequence shown here is derived from an EMBL/GenBank/DDBJ whole genome shotgun (WGS) entry which is preliminary data.</text>
</comment>
<keyword evidence="3" id="KW-1185">Reference proteome</keyword>
<dbReference type="Pfam" id="PF13986">
    <property type="entry name" value="DUF4224"/>
    <property type="match status" value="1"/>
</dbReference>
<reference evidence="2 3" key="1">
    <citation type="submission" date="2019-06" db="EMBL/GenBank/DDBJ databases">
        <title>Quisquiliibacterium sp. nov., isolated from a maize field.</title>
        <authorList>
            <person name="Lin S.-Y."/>
            <person name="Tsai C.-F."/>
            <person name="Young C.-C."/>
        </authorList>
    </citation>
    <scope>NUCLEOTIDE SEQUENCE [LARGE SCALE GENOMIC DNA]</scope>
    <source>
        <strain evidence="2 3">CC-CFT501</strain>
    </source>
</reference>
<dbReference type="Proteomes" id="UP000321548">
    <property type="component" value="Unassembled WGS sequence"/>
</dbReference>
<evidence type="ECO:0000313" key="2">
    <source>
        <dbReference type="EMBL" id="TXL67257.1"/>
    </source>
</evidence>
<name>A0A5C8P1X1_9BURK</name>
<evidence type="ECO:0000259" key="1">
    <source>
        <dbReference type="Pfam" id="PF13986"/>
    </source>
</evidence>
<evidence type="ECO:0000313" key="3">
    <source>
        <dbReference type="Proteomes" id="UP000321548"/>
    </source>
</evidence>
<organism evidence="2 3">
    <name type="scientific">Zeimonas arvi</name>
    <dbReference type="NCBI Taxonomy" id="2498847"/>
    <lineage>
        <taxon>Bacteria</taxon>
        <taxon>Pseudomonadati</taxon>
        <taxon>Pseudomonadota</taxon>
        <taxon>Betaproteobacteria</taxon>
        <taxon>Burkholderiales</taxon>
        <taxon>Burkholderiaceae</taxon>
        <taxon>Zeimonas</taxon>
    </lineage>
</organism>
<dbReference type="OrthoDB" id="8759646at2"/>
<protein>
    <submittedName>
        <fullName evidence="2">DUF4224 domain-containing protein</fullName>
    </submittedName>
</protein>
<gene>
    <name evidence="2" type="ORF">FHP08_06520</name>
</gene>
<dbReference type="InterPro" id="IPR025319">
    <property type="entry name" value="DUF4224"/>
</dbReference>
<proteinExistence type="predicted"/>
<feature type="domain" description="DUF4224" evidence="1">
    <location>
        <begin position="14"/>
        <end position="55"/>
    </location>
</feature>
<dbReference type="EMBL" id="VDUY01000002">
    <property type="protein sequence ID" value="TXL67257.1"/>
    <property type="molecule type" value="Genomic_DNA"/>
</dbReference>
<sequence length="87" mass="9265">MACGLLTSETAVVLTPDDLVALTAKVRCSAQRRVLEALGIPHKVRPDGSLVVLRVAVEVALGHVGSLAPARRPQLRLPEVLPRKKAL</sequence>
<accession>A0A5C8P1X1</accession>
<dbReference type="AlphaFoldDB" id="A0A5C8P1X1"/>